<name>A0A8C5QUS4_9ANUR</name>
<evidence type="ECO:0000313" key="3">
    <source>
        <dbReference type="Proteomes" id="UP000694569"/>
    </source>
</evidence>
<accession>A0A8C5QUS4</accession>
<evidence type="ECO:0000259" key="1">
    <source>
        <dbReference type="PROSITE" id="PS50878"/>
    </source>
</evidence>
<reference evidence="2" key="1">
    <citation type="submission" date="2025-08" db="UniProtKB">
        <authorList>
            <consortium name="Ensembl"/>
        </authorList>
    </citation>
    <scope>IDENTIFICATION</scope>
</reference>
<dbReference type="GeneTree" id="ENSGT00940000165023"/>
<reference evidence="2" key="2">
    <citation type="submission" date="2025-09" db="UniProtKB">
        <authorList>
            <consortium name="Ensembl"/>
        </authorList>
    </citation>
    <scope>IDENTIFICATION</scope>
</reference>
<dbReference type="OrthoDB" id="10072093at2759"/>
<keyword evidence="3" id="KW-1185">Reference proteome</keyword>
<dbReference type="Pfam" id="PF00078">
    <property type="entry name" value="RVT_1"/>
    <property type="match status" value="1"/>
</dbReference>
<dbReference type="CDD" id="cd01650">
    <property type="entry name" value="RT_nLTR_like"/>
    <property type="match status" value="1"/>
</dbReference>
<dbReference type="InterPro" id="IPR000477">
    <property type="entry name" value="RT_dom"/>
</dbReference>
<dbReference type="PANTHER" id="PTHR31635:SF196">
    <property type="entry name" value="REVERSE TRANSCRIPTASE DOMAIN-CONTAINING PROTEIN-RELATED"/>
    <property type="match status" value="1"/>
</dbReference>
<feature type="domain" description="Reverse transcriptase" evidence="1">
    <location>
        <begin position="98"/>
        <end position="372"/>
    </location>
</feature>
<dbReference type="PROSITE" id="PS50878">
    <property type="entry name" value="RT_POL"/>
    <property type="match status" value="1"/>
</dbReference>
<proteinExistence type="predicted"/>
<dbReference type="PANTHER" id="PTHR31635">
    <property type="entry name" value="REVERSE TRANSCRIPTASE DOMAIN-CONTAINING PROTEIN-RELATED"/>
    <property type="match status" value="1"/>
</dbReference>
<dbReference type="InterPro" id="IPR043502">
    <property type="entry name" value="DNA/RNA_pol_sf"/>
</dbReference>
<dbReference type="SUPFAM" id="SSF56672">
    <property type="entry name" value="DNA/RNA polymerases"/>
    <property type="match status" value="1"/>
</dbReference>
<dbReference type="AlphaFoldDB" id="A0A8C5QUS4"/>
<dbReference type="Ensembl" id="ENSLLET00000044901.1">
    <property type="protein sequence ID" value="ENSLLEP00000043187.1"/>
    <property type="gene ID" value="ENSLLEG00000027477.1"/>
</dbReference>
<protein>
    <recommendedName>
        <fullName evidence="1">Reverse transcriptase domain-containing protein</fullName>
    </recommendedName>
</protein>
<evidence type="ECO:0000313" key="2">
    <source>
        <dbReference type="Ensembl" id="ENSLLEP00000043187.1"/>
    </source>
</evidence>
<dbReference type="Proteomes" id="UP000694569">
    <property type="component" value="Unplaced"/>
</dbReference>
<sequence>MIAGEFCSYFTKLYSIQSSQFPQLNIDDITQYLQRTIHRSLTCDEAEALGSQIGKEELTLAIKQSKAYKCPGPDGLPAEYFKILQEELLPHMLSTFNSILEEGTFHPSALAATISLLPKTGKDLLYSSSYRPISLLNADIKLLARVLANRLQKHLPGLVDPDQVGFIPGREARDATTRVINAICRAHSDNTPFLLLSTDAEKAFDRVLWPYLHKVLEGFGLGEGFLKWITALYSAPTARIRVNGALTPSFPIRNGTRQGCPLSPLLFALALEPLLISIRANPSIPGIQGLSSQHKISAYADDLMFFLSDPELSLPAVISELHAFGKISGLAINEDKSEILNVSLSQGTALALKRQFRFRWCVEKLKYLGVWICPDLNNLPALNYEPLLETLQCDLGIWTPKPLSWFGRIGVIKMNVLPRILYLIQTIPLPLPRGFLLKIRRLFLNFIWQGRRPRLKYSVMCQPTTTGGLAVPDIRLYYYASQLTRIIDWMADSPRKRWVDLEGGLAESPMCVLPWLLPDQLPRRCLALPTIHNTLKLWHKLRISHSLSSFPAPLLPISHNPAFSGGVLPSLRRRFTTARGLRAIHVLDKGQFKDIPIPAETPAPTFMERFNFAQIRHFLLSLPNGTNLSRTLQPFEEICSSTHPLPHSLSTLYRLLQSVDDALPEYTHRWDSLLGTVVPESHWQKTFALIHHGSQLTKLKETSFKLTALWYTTPAWIARFQTSASPLCWRCEIETGSYIHIWWSCPRIAFFWKAVQDLIKLTTDVLLDFTPECFLLSQTPLSTQSLKKSVLLRILLAARALVPVHWRQSSIPSSRDLVNRVDLIRSYELSALPSERYAEVYMATWFHWNEFISSSKLPPWLAAFTPQMTGIE</sequence>
<organism evidence="2 3">
    <name type="scientific">Leptobrachium leishanense</name>
    <name type="common">Leishan spiny toad</name>
    <dbReference type="NCBI Taxonomy" id="445787"/>
    <lineage>
        <taxon>Eukaryota</taxon>
        <taxon>Metazoa</taxon>
        <taxon>Chordata</taxon>
        <taxon>Craniata</taxon>
        <taxon>Vertebrata</taxon>
        <taxon>Euteleostomi</taxon>
        <taxon>Amphibia</taxon>
        <taxon>Batrachia</taxon>
        <taxon>Anura</taxon>
        <taxon>Pelobatoidea</taxon>
        <taxon>Megophryidae</taxon>
        <taxon>Leptobrachium</taxon>
    </lineage>
</organism>